<dbReference type="PANTHER" id="PTHR46558:SF15">
    <property type="entry name" value="HELIX-TURN-HELIX DOMAIN PROTEIN"/>
    <property type="match status" value="1"/>
</dbReference>
<gene>
    <name evidence="4" type="ORF">T23_10610</name>
</gene>
<dbReference type="RefSeq" id="WP_161831263.1">
    <property type="nucleotide sequence ID" value="NZ_AP028127.1"/>
</dbReference>
<dbReference type="PROSITE" id="PS50943">
    <property type="entry name" value="HTH_CROC1"/>
    <property type="match status" value="1"/>
</dbReference>
<dbReference type="Pfam" id="PF01381">
    <property type="entry name" value="HTH_3"/>
    <property type="match status" value="1"/>
</dbReference>
<sequence>MSLGEKIKGRREELGLSVEQLGEKLAVSQELIIKWESGKCIPHLSHLITISDELGLTLDELVKEDEAVKKHVLSAKSLEKWHLAILIYLLAIVTYIGYFAIHNHIFMVGFLVATLFMLSFELKYFITRRISRHDQKE</sequence>
<dbReference type="PANTHER" id="PTHR46558">
    <property type="entry name" value="TRACRIPTIONAL REGULATORY PROTEIN-RELATED-RELATED"/>
    <property type="match status" value="1"/>
</dbReference>
<name>A0ABN6ZB03_9FIRM</name>
<keyword evidence="2" id="KW-0472">Membrane</keyword>
<evidence type="ECO:0000256" key="2">
    <source>
        <dbReference type="SAM" id="Phobius"/>
    </source>
</evidence>
<feature type="transmembrane region" description="Helical" evidence="2">
    <location>
        <begin position="81"/>
        <end position="101"/>
    </location>
</feature>
<evidence type="ECO:0000313" key="5">
    <source>
        <dbReference type="Proteomes" id="UP001432099"/>
    </source>
</evidence>
<dbReference type="Proteomes" id="UP001432099">
    <property type="component" value="Chromosome"/>
</dbReference>
<dbReference type="CDD" id="cd00093">
    <property type="entry name" value="HTH_XRE"/>
    <property type="match status" value="1"/>
</dbReference>
<proteinExistence type="predicted"/>
<keyword evidence="2" id="KW-1133">Transmembrane helix</keyword>
<organism evidence="4 5">
    <name type="scientific">Turicibacter faecis</name>
    <dbReference type="NCBI Taxonomy" id="2963365"/>
    <lineage>
        <taxon>Bacteria</taxon>
        <taxon>Bacillati</taxon>
        <taxon>Bacillota</taxon>
        <taxon>Erysipelotrichia</taxon>
        <taxon>Erysipelotrichales</taxon>
        <taxon>Turicibacteraceae</taxon>
        <taxon>Turicibacter</taxon>
    </lineage>
</organism>
<protein>
    <recommendedName>
        <fullName evidence="3">HTH cro/C1-type domain-containing protein</fullName>
    </recommendedName>
</protein>
<keyword evidence="1" id="KW-0238">DNA-binding</keyword>
<evidence type="ECO:0000259" key="3">
    <source>
        <dbReference type="PROSITE" id="PS50943"/>
    </source>
</evidence>
<dbReference type="EMBL" id="AP028127">
    <property type="protein sequence ID" value="BEH90959.1"/>
    <property type="molecule type" value="Genomic_DNA"/>
</dbReference>
<dbReference type="SUPFAM" id="SSF47413">
    <property type="entry name" value="lambda repressor-like DNA-binding domains"/>
    <property type="match status" value="1"/>
</dbReference>
<keyword evidence="2" id="KW-0812">Transmembrane</keyword>
<dbReference type="SMART" id="SM00530">
    <property type="entry name" value="HTH_XRE"/>
    <property type="match status" value="1"/>
</dbReference>
<feature type="transmembrane region" description="Helical" evidence="2">
    <location>
        <begin position="107"/>
        <end position="126"/>
    </location>
</feature>
<reference evidence="4" key="1">
    <citation type="journal article" date="2024" name="Int. J. Syst. Evol. Microbiol.">
        <title>Turicibacter faecis sp. nov., isolated from faeces of heart failure mouse model.</title>
        <authorList>
            <person name="Imamura Y."/>
            <person name="Motooka D."/>
            <person name="Nakajima Y."/>
            <person name="Ito S."/>
            <person name="Kitakaze M."/>
            <person name="Iida T."/>
            <person name="Nakamura S."/>
        </authorList>
    </citation>
    <scope>NUCLEOTIDE SEQUENCE</scope>
    <source>
        <strain evidence="4">TC023</strain>
    </source>
</reference>
<dbReference type="InterPro" id="IPR010982">
    <property type="entry name" value="Lambda_DNA-bd_dom_sf"/>
</dbReference>
<evidence type="ECO:0000256" key="1">
    <source>
        <dbReference type="ARBA" id="ARBA00023125"/>
    </source>
</evidence>
<evidence type="ECO:0000313" key="4">
    <source>
        <dbReference type="EMBL" id="BEH90959.1"/>
    </source>
</evidence>
<dbReference type="InterPro" id="IPR001387">
    <property type="entry name" value="Cro/C1-type_HTH"/>
</dbReference>
<keyword evidence="5" id="KW-1185">Reference proteome</keyword>
<feature type="domain" description="HTH cro/C1-type" evidence="3">
    <location>
        <begin position="7"/>
        <end position="61"/>
    </location>
</feature>
<dbReference type="Gene3D" id="1.10.260.40">
    <property type="entry name" value="lambda repressor-like DNA-binding domains"/>
    <property type="match status" value="1"/>
</dbReference>
<accession>A0ABN6ZB03</accession>